<evidence type="ECO:0000259" key="5">
    <source>
        <dbReference type="Pfam" id="PF01416"/>
    </source>
</evidence>
<sequence length="344" mass="38538">MACARSVASWSSGRCIPSGRCRRRGGNRGVVARCSASPSTVSSPYPEGDWRNEALAASLSDEGRAHREAAGRNHTYALKLAYDGEAYLGFQYQPKGKTVQGEVERALTKLTGHDREFLGMQASGRTDTGVHARGQILHFYTKEPVPDLERFHKSLNGIMPKDVRCVEVMRPHPAFHARFHAVRKTYHYFLDPRLVLDPFVRRHALHCGWKPPSVERLREAAAVFVGTHDFTSFSNKSRDKTLVRSPTRTIYRFDVVEQPDGLIRLEVEGNGFLYRMVRNMVGALMLAATGEDGKFTAEDLKDMLEGKDRGVAPMGAPPHGLFLHEVVYPAELLEWEPEEGHNVI</sequence>
<dbReference type="PANTHER" id="PTHR11142:SF0">
    <property type="entry name" value="TRNA PSEUDOURIDINE SYNTHASE-LIKE 1"/>
    <property type="match status" value="1"/>
</dbReference>
<organism evidence="6">
    <name type="scientific">Micromonas pusilla</name>
    <name type="common">Picoplanktonic green alga</name>
    <name type="synonym">Chromulina pusilla</name>
    <dbReference type="NCBI Taxonomy" id="38833"/>
    <lineage>
        <taxon>Eukaryota</taxon>
        <taxon>Viridiplantae</taxon>
        <taxon>Chlorophyta</taxon>
        <taxon>Mamiellophyceae</taxon>
        <taxon>Mamiellales</taxon>
        <taxon>Mamiellaceae</taxon>
        <taxon>Micromonas</taxon>
    </lineage>
</organism>
<dbReference type="EC" id="5.4.99.12" evidence="4"/>
<dbReference type="NCBIfam" id="TIGR00071">
    <property type="entry name" value="hisT_truA"/>
    <property type="match status" value="1"/>
</dbReference>
<protein>
    <recommendedName>
        <fullName evidence="4">tRNA pseudouridine synthase</fullName>
        <ecNumber evidence="4">5.4.99.12</ecNumber>
    </recommendedName>
</protein>
<accession>A0A7S0KWD4</accession>
<comment type="similarity">
    <text evidence="1 4">Belongs to the tRNA pseudouridine synthase TruA family.</text>
</comment>
<dbReference type="InterPro" id="IPR020094">
    <property type="entry name" value="TruA/RsuA/RluB/E/F_N"/>
</dbReference>
<dbReference type="PANTHER" id="PTHR11142">
    <property type="entry name" value="PSEUDOURIDYLATE SYNTHASE"/>
    <property type="match status" value="1"/>
</dbReference>
<dbReference type="HAMAP" id="MF_00171">
    <property type="entry name" value="TruA"/>
    <property type="match status" value="1"/>
</dbReference>
<evidence type="ECO:0000256" key="1">
    <source>
        <dbReference type="ARBA" id="ARBA00009375"/>
    </source>
</evidence>
<dbReference type="SUPFAM" id="SSF55120">
    <property type="entry name" value="Pseudouridine synthase"/>
    <property type="match status" value="1"/>
</dbReference>
<feature type="domain" description="Pseudouridine synthase I TruA alpha/beta" evidence="5">
    <location>
        <begin position="220"/>
        <end position="329"/>
    </location>
</feature>
<dbReference type="InterPro" id="IPR020095">
    <property type="entry name" value="PsdUridine_synth_TruA_C"/>
</dbReference>
<dbReference type="Pfam" id="PF01416">
    <property type="entry name" value="PseudoU_synth_1"/>
    <property type="match status" value="2"/>
</dbReference>
<evidence type="ECO:0000256" key="2">
    <source>
        <dbReference type="ARBA" id="ARBA00022694"/>
    </source>
</evidence>
<keyword evidence="2 4" id="KW-0819">tRNA processing</keyword>
<evidence type="ECO:0000256" key="3">
    <source>
        <dbReference type="ARBA" id="ARBA00023235"/>
    </source>
</evidence>
<feature type="domain" description="Pseudouridine synthase I TruA alpha/beta" evidence="5">
    <location>
        <begin position="81"/>
        <end position="179"/>
    </location>
</feature>
<dbReference type="FunFam" id="3.30.70.580:FF:000001">
    <property type="entry name" value="tRNA pseudouridine synthase A"/>
    <property type="match status" value="1"/>
</dbReference>
<dbReference type="Gene3D" id="3.30.70.660">
    <property type="entry name" value="Pseudouridine synthase I, catalytic domain, C-terminal subdomain"/>
    <property type="match status" value="1"/>
</dbReference>
<dbReference type="GO" id="GO:0160147">
    <property type="term" value="F:tRNA pseudouridine(38-40) synthase activity"/>
    <property type="evidence" value="ECO:0007669"/>
    <property type="project" value="UniProtKB-EC"/>
</dbReference>
<name>A0A7S0KWD4_MICPS</name>
<comment type="catalytic activity">
    <reaction evidence="4">
        <text>uridine(38/39/40) in tRNA = pseudouridine(38/39/40) in tRNA</text>
        <dbReference type="Rhea" id="RHEA:22376"/>
        <dbReference type="Rhea" id="RHEA-COMP:10085"/>
        <dbReference type="Rhea" id="RHEA-COMP:10087"/>
        <dbReference type="ChEBI" id="CHEBI:65314"/>
        <dbReference type="ChEBI" id="CHEBI:65315"/>
        <dbReference type="EC" id="5.4.99.12"/>
    </reaction>
</comment>
<dbReference type="GO" id="GO:0003723">
    <property type="term" value="F:RNA binding"/>
    <property type="evidence" value="ECO:0007669"/>
    <property type="project" value="InterPro"/>
</dbReference>
<dbReference type="InterPro" id="IPR020103">
    <property type="entry name" value="PsdUridine_synth_cat_dom_sf"/>
</dbReference>
<evidence type="ECO:0000313" key="6">
    <source>
        <dbReference type="EMBL" id="CAD8594889.1"/>
    </source>
</evidence>
<dbReference type="EMBL" id="HBEV01015770">
    <property type="protein sequence ID" value="CAD8594889.1"/>
    <property type="molecule type" value="Transcribed_RNA"/>
</dbReference>
<dbReference type="AlphaFoldDB" id="A0A7S0KWD4"/>
<dbReference type="InterPro" id="IPR020097">
    <property type="entry name" value="PsdUridine_synth_TruA_a/b_dom"/>
</dbReference>
<proteinExistence type="inferred from homology"/>
<dbReference type="InterPro" id="IPR001406">
    <property type="entry name" value="PsdUridine_synth_TruA"/>
</dbReference>
<gene>
    <name evidence="6" type="ORF">MSP1404_LOCUS12294</name>
</gene>
<dbReference type="Gene3D" id="3.30.70.580">
    <property type="entry name" value="Pseudouridine synthase I, catalytic domain, N-terminal subdomain"/>
    <property type="match status" value="1"/>
</dbReference>
<dbReference type="CDD" id="cd02570">
    <property type="entry name" value="PseudoU_synth_EcTruA"/>
    <property type="match status" value="1"/>
</dbReference>
<keyword evidence="3 4" id="KW-0413">Isomerase</keyword>
<reference evidence="6" key="1">
    <citation type="submission" date="2021-01" db="EMBL/GenBank/DDBJ databases">
        <authorList>
            <person name="Corre E."/>
            <person name="Pelletier E."/>
            <person name="Niang G."/>
            <person name="Scheremetjew M."/>
            <person name="Finn R."/>
            <person name="Kale V."/>
            <person name="Holt S."/>
            <person name="Cochrane G."/>
            <person name="Meng A."/>
            <person name="Brown T."/>
            <person name="Cohen L."/>
        </authorList>
    </citation>
    <scope>NUCLEOTIDE SEQUENCE</scope>
    <source>
        <strain evidence="6">CCMP494</strain>
    </source>
</reference>
<evidence type="ECO:0000256" key="4">
    <source>
        <dbReference type="RuleBase" id="RU003792"/>
    </source>
</evidence>
<dbReference type="GO" id="GO:0031119">
    <property type="term" value="P:tRNA pseudouridine synthesis"/>
    <property type="evidence" value="ECO:0007669"/>
    <property type="project" value="TreeGrafter"/>
</dbReference>